<evidence type="ECO:0000313" key="3">
    <source>
        <dbReference type="Proteomes" id="UP000658720"/>
    </source>
</evidence>
<dbReference type="NCBIfam" id="TIGR00305">
    <property type="entry name" value="putative toxin-antitoxin system toxin component, PIN family"/>
    <property type="match status" value="1"/>
</dbReference>
<feature type="domain" description="PIN" evidence="1">
    <location>
        <begin position="3"/>
        <end position="117"/>
    </location>
</feature>
<dbReference type="Pfam" id="PF13470">
    <property type="entry name" value="PIN_3"/>
    <property type="match status" value="1"/>
</dbReference>
<reference evidence="2 3" key="1">
    <citation type="submission" date="2020-10" db="EMBL/GenBank/DDBJ databases">
        <authorList>
            <person name="Castelo-Branco R."/>
            <person name="Eusebio N."/>
            <person name="Adriana R."/>
            <person name="Vieira A."/>
            <person name="Brugerolle De Fraissinette N."/>
            <person name="Rezende De Castro R."/>
            <person name="Schneider M.P."/>
            <person name="Vasconcelos V."/>
            <person name="Leao P.N."/>
        </authorList>
    </citation>
    <scope>NUCLEOTIDE SEQUENCE [LARGE SCALE GENOMIC DNA]</scope>
    <source>
        <strain evidence="2 3">LEGE 00031</strain>
    </source>
</reference>
<dbReference type="RefSeq" id="WP_194019083.1">
    <property type="nucleotide sequence ID" value="NZ_JADEVV010000009.1"/>
</dbReference>
<keyword evidence="3" id="KW-1185">Reference proteome</keyword>
<gene>
    <name evidence="2" type="ORF">IQ217_04615</name>
</gene>
<sequence>MSRRYVFDTNVLVSAVLSAHSVPRQAFNSAFTTGTLLMSYSIVNELNEVLSRPKFRRYLSAEKRDIFIWSLFRKARFIDVIKEKIDVCRDAKDNQFLELAVNGEADFIISGNDDLLVLNPFRNILIVTPRIFLDRFS</sequence>
<name>A0ABR9VPA2_9SYNC</name>
<dbReference type="Proteomes" id="UP000658720">
    <property type="component" value="Unassembled WGS sequence"/>
</dbReference>
<dbReference type="SUPFAM" id="SSF88723">
    <property type="entry name" value="PIN domain-like"/>
    <property type="match status" value="1"/>
</dbReference>
<protein>
    <submittedName>
        <fullName evidence="2">Toxin-antitoxin system toxin component, PIN family</fullName>
    </submittedName>
</protein>
<evidence type="ECO:0000259" key="1">
    <source>
        <dbReference type="SMART" id="SM00670"/>
    </source>
</evidence>
<dbReference type="SMART" id="SM00670">
    <property type="entry name" value="PINc"/>
    <property type="match status" value="1"/>
</dbReference>
<dbReference type="PANTHER" id="PTHR34610:SF3">
    <property type="entry name" value="SSL7007 PROTEIN"/>
    <property type="match status" value="1"/>
</dbReference>
<organism evidence="2 3">
    <name type="scientific">Synechocystis salina LEGE 00031</name>
    <dbReference type="NCBI Taxonomy" id="1828736"/>
    <lineage>
        <taxon>Bacteria</taxon>
        <taxon>Bacillati</taxon>
        <taxon>Cyanobacteriota</taxon>
        <taxon>Cyanophyceae</taxon>
        <taxon>Synechococcales</taxon>
        <taxon>Merismopediaceae</taxon>
        <taxon>Synechocystis</taxon>
    </lineage>
</organism>
<dbReference type="InterPro" id="IPR002850">
    <property type="entry name" value="PIN_toxin-like"/>
</dbReference>
<comment type="caution">
    <text evidence="2">The sequence shown here is derived from an EMBL/GenBank/DDBJ whole genome shotgun (WGS) entry which is preliminary data.</text>
</comment>
<proteinExistence type="predicted"/>
<dbReference type="InterPro" id="IPR002716">
    <property type="entry name" value="PIN_dom"/>
</dbReference>
<evidence type="ECO:0000313" key="2">
    <source>
        <dbReference type="EMBL" id="MBE9253155.1"/>
    </source>
</evidence>
<dbReference type="EMBL" id="JADEVV010000009">
    <property type="protein sequence ID" value="MBE9253155.1"/>
    <property type="molecule type" value="Genomic_DNA"/>
</dbReference>
<accession>A0ABR9VPA2</accession>
<dbReference type="PANTHER" id="PTHR34610">
    <property type="entry name" value="SSL7007 PROTEIN"/>
    <property type="match status" value="1"/>
</dbReference>
<dbReference type="InterPro" id="IPR029060">
    <property type="entry name" value="PIN-like_dom_sf"/>
</dbReference>